<evidence type="ECO:0000256" key="1">
    <source>
        <dbReference type="ARBA" id="ARBA00010701"/>
    </source>
</evidence>
<dbReference type="Pfam" id="PF04083">
    <property type="entry name" value="Abhydro_lipase"/>
    <property type="match status" value="1"/>
</dbReference>
<evidence type="ECO:0000256" key="5">
    <source>
        <dbReference type="ARBA" id="ARBA00023098"/>
    </source>
</evidence>
<dbReference type="VEuPathDB" id="VectorBase:GPAI021354"/>
<keyword evidence="4 7" id="KW-0442">Lipid degradation</keyword>
<keyword evidence="3 7" id="KW-0378">Hydrolase</keyword>
<protein>
    <recommendedName>
        <fullName evidence="7">Lipase</fullName>
    </recommendedName>
</protein>
<feature type="domain" description="Partial AB-hydrolase lipase" evidence="10">
    <location>
        <begin position="43"/>
        <end position="94"/>
    </location>
</feature>
<dbReference type="AlphaFoldDB" id="A0A1A9ZPX4"/>
<dbReference type="InterPro" id="IPR006693">
    <property type="entry name" value="AB_hydrolase_lipase"/>
</dbReference>
<feature type="active site" description="Charge relay system" evidence="8">
    <location>
        <position position="368"/>
    </location>
</feature>
<keyword evidence="6" id="KW-0325">Glycoprotein</keyword>
<evidence type="ECO:0000256" key="9">
    <source>
        <dbReference type="SAM" id="SignalP"/>
    </source>
</evidence>
<evidence type="ECO:0000256" key="8">
    <source>
        <dbReference type="PIRSR" id="PIRSR000862-1"/>
    </source>
</evidence>
<dbReference type="FunFam" id="3.40.50.1820:FF:000057">
    <property type="entry name" value="Lipase"/>
    <property type="match status" value="1"/>
</dbReference>
<evidence type="ECO:0000256" key="3">
    <source>
        <dbReference type="ARBA" id="ARBA00022801"/>
    </source>
</evidence>
<evidence type="ECO:0000313" key="12">
    <source>
        <dbReference type="Proteomes" id="UP000092445"/>
    </source>
</evidence>
<feature type="active site" description="Nucleophile" evidence="8">
    <location>
        <position position="172"/>
    </location>
</feature>
<feature type="chain" id="PRO_5008403090" description="Lipase" evidence="9">
    <location>
        <begin position="22"/>
        <end position="406"/>
    </location>
</feature>
<dbReference type="SUPFAM" id="SSF53474">
    <property type="entry name" value="alpha/beta-Hydrolases"/>
    <property type="match status" value="1"/>
</dbReference>
<evidence type="ECO:0000259" key="10">
    <source>
        <dbReference type="Pfam" id="PF04083"/>
    </source>
</evidence>
<dbReference type="InterPro" id="IPR025483">
    <property type="entry name" value="Lipase_euk"/>
</dbReference>
<dbReference type="GO" id="GO:0016042">
    <property type="term" value="P:lipid catabolic process"/>
    <property type="evidence" value="ECO:0007669"/>
    <property type="project" value="UniProtKB-KW"/>
</dbReference>
<dbReference type="Proteomes" id="UP000092445">
    <property type="component" value="Unassembled WGS sequence"/>
</dbReference>
<dbReference type="PIRSF" id="PIRSF000862">
    <property type="entry name" value="Steryl_ester_lip"/>
    <property type="match status" value="1"/>
</dbReference>
<organism evidence="11 12">
    <name type="scientific">Glossina pallidipes</name>
    <name type="common">Tsetse fly</name>
    <dbReference type="NCBI Taxonomy" id="7398"/>
    <lineage>
        <taxon>Eukaryota</taxon>
        <taxon>Metazoa</taxon>
        <taxon>Ecdysozoa</taxon>
        <taxon>Arthropoda</taxon>
        <taxon>Hexapoda</taxon>
        <taxon>Insecta</taxon>
        <taxon>Pterygota</taxon>
        <taxon>Neoptera</taxon>
        <taxon>Endopterygota</taxon>
        <taxon>Diptera</taxon>
        <taxon>Brachycera</taxon>
        <taxon>Muscomorpha</taxon>
        <taxon>Hippoboscoidea</taxon>
        <taxon>Glossinidae</taxon>
        <taxon>Glossina</taxon>
    </lineage>
</organism>
<evidence type="ECO:0000256" key="4">
    <source>
        <dbReference type="ARBA" id="ARBA00022963"/>
    </source>
</evidence>
<dbReference type="InterPro" id="IPR029058">
    <property type="entry name" value="AB_hydrolase_fold"/>
</dbReference>
<evidence type="ECO:0000313" key="11">
    <source>
        <dbReference type="EnsemblMetazoa" id="GPAI021354-PA"/>
    </source>
</evidence>
<evidence type="ECO:0000256" key="6">
    <source>
        <dbReference type="ARBA" id="ARBA00023180"/>
    </source>
</evidence>
<dbReference type="EnsemblMetazoa" id="GPAI021354-RA">
    <property type="protein sequence ID" value="GPAI021354-PA"/>
    <property type="gene ID" value="GPAI021354"/>
</dbReference>
<dbReference type="PANTHER" id="PTHR11005">
    <property type="entry name" value="LYSOSOMAL ACID LIPASE-RELATED"/>
    <property type="match status" value="1"/>
</dbReference>
<accession>A0A1A9ZPX4</accession>
<feature type="signal peptide" evidence="9">
    <location>
        <begin position="1"/>
        <end position="21"/>
    </location>
</feature>
<dbReference type="GO" id="GO:0016788">
    <property type="term" value="F:hydrolase activity, acting on ester bonds"/>
    <property type="evidence" value="ECO:0007669"/>
    <property type="project" value="InterPro"/>
</dbReference>
<proteinExistence type="inferred from homology"/>
<reference evidence="11" key="2">
    <citation type="submission" date="2020-05" db="UniProtKB">
        <authorList>
            <consortium name="EnsemblMetazoa"/>
        </authorList>
    </citation>
    <scope>IDENTIFICATION</scope>
    <source>
        <strain evidence="11">IAEA</strain>
    </source>
</reference>
<keyword evidence="5" id="KW-0443">Lipid metabolism</keyword>
<keyword evidence="12" id="KW-1185">Reference proteome</keyword>
<keyword evidence="2 9" id="KW-0732">Signal</keyword>
<evidence type="ECO:0000256" key="2">
    <source>
        <dbReference type="ARBA" id="ARBA00022729"/>
    </source>
</evidence>
<name>A0A1A9ZPX4_GLOPL</name>
<comment type="similarity">
    <text evidence="1 7">Belongs to the AB hydrolase superfamily. Lipase family.</text>
</comment>
<reference evidence="12" key="1">
    <citation type="submission" date="2014-03" db="EMBL/GenBank/DDBJ databases">
        <authorList>
            <person name="Aksoy S."/>
            <person name="Warren W."/>
            <person name="Wilson R.K."/>
        </authorList>
    </citation>
    <scope>NUCLEOTIDE SEQUENCE [LARGE SCALE GENOMIC DNA]</scope>
    <source>
        <strain evidence="12">IAEA</strain>
    </source>
</reference>
<evidence type="ECO:0000256" key="7">
    <source>
        <dbReference type="PIRNR" id="PIRNR000862"/>
    </source>
</evidence>
<dbReference type="Gene3D" id="3.40.50.1820">
    <property type="entry name" value="alpha/beta hydrolase"/>
    <property type="match status" value="1"/>
</dbReference>
<sequence>MALQLIKYFFIIISLLYPVHTLESYLSNTYQKDIIKESFLDSAQLIKRYKYPVETHHVITTDGYILGVHRIVNSGKPPVLLMHGLLDSSATWILTRPEAALGYYLYDKGYDVWMGNARGNRYSRNHTFLNPNTDLSYWRFSWHEIGLYDLSAMIDYVLAKTNFKKLTYFGHSQGTTAFWVLCSLKPEYNNKISFMHALGPVAFTANMRTSLLGIAQTFTRISKNKIYELLPHNYYLFNLCFTSKMMETACLEIAHQILGRDEQNINYTFFPIILGHIPAGCNLKQLDHYLQLIESKRFCRYDYGFERNLKYYGQPTPPDYPLQNVTVPVGLYYTYNDELSSEVDVKNLAAHLPNVVEDSLYPYKKWNHVTMLWGTNARKLAHKRMLELTKEFIKSNKLIRGKQAND</sequence>
<dbReference type="STRING" id="7398.A0A1A9ZPX4"/>
<feature type="active site" description="Charge relay system" evidence="8">
    <location>
        <position position="337"/>
    </location>
</feature>